<evidence type="ECO:0008006" key="10">
    <source>
        <dbReference type="Google" id="ProtNLM"/>
    </source>
</evidence>
<dbReference type="GO" id="GO:0015187">
    <property type="term" value="F:glycine transmembrane transporter activity"/>
    <property type="evidence" value="ECO:0007669"/>
    <property type="project" value="TreeGrafter"/>
</dbReference>
<dbReference type="InterPro" id="IPR002067">
    <property type="entry name" value="MCP"/>
</dbReference>
<accession>A0A8T2VQL9</accession>
<dbReference type="Proteomes" id="UP000825935">
    <property type="component" value="Chromosome 1"/>
</dbReference>
<dbReference type="Gene3D" id="1.50.40.10">
    <property type="entry name" value="Mitochondrial carrier domain"/>
    <property type="match status" value="1"/>
</dbReference>
<proteinExistence type="inferred from homology"/>
<dbReference type="GO" id="GO:1904983">
    <property type="term" value="P:glycine import into mitochondrion"/>
    <property type="evidence" value="ECO:0007669"/>
    <property type="project" value="TreeGrafter"/>
</dbReference>
<comment type="caution">
    <text evidence="8">The sequence shown here is derived from an EMBL/GenBank/DDBJ whole genome shotgun (WGS) entry which is preliminary data.</text>
</comment>
<feature type="repeat" description="Solcar" evidence="6">
    <location>
        <begin position="214"/>
        <end position="298"/>
    </location>
</feature>
<evidence type="ECO:0000256" key="5">
    <source>
        <dbReference type="ARBA" id="ARBA00023136"/>
    </source>
</evidence>
<protein>
    <recommendedName>
        <fullName evidence="10">Solute carrier family 25 member 38 homolog</fullName>
    </recommendedName>
</protein>
<dbReference type="PRINTS" id="PR00926">
    <property type="entry name" value="MITOCARRIER"/>
</dbReference>
<evidence type="ECO:0000313" key="9">
    <source>
        <dbReference type="Proteomes" id="UP000825935"/>
    </source>
</evidence>
<organism evidence="8 9">
    <name type="scientific">Ceratopteris richardii</name>
    <name type="common">Triangle waterfern</name>
    <dbReference type="NCBI Taxonomy" id="49495"/>
    <lineage>
        <taxon>Eukaryota</taxon>
        <taxon>Viridiplantae</taxon>
        <taxon>Streptophyta</taxon>
        <taxon>Embryophyta</taxon>
        <taxon>Tracheophyta</taxon>
        <taxon>Polypodiopsida</taxon>
        <taxon>Polypodiidae</taxon>
        <taxon>Polypodiales</taxon>
        <taxon>Pteridineae</taxon>
        <taxon>Pteridaceae</taxon>
        <taxon>Parkerioideae</taxon>
        <taxon>Ceratopteris</taxon>
    </lineage>
</organism>
<dbReference type="PANTHER" id="PTHR46181">
    <property type="entry name" value="MITOCHONDRIAL GLYCINE TRANSPORTER"/>
    <property type="match status" value="1"/>
</dbReference>
<dbReference type="SUPFAM" id="SSF103506">
    <property type="entry name" value="Mitochondrial carrier"/>
    <property type="match status" value="1"/>
</dbReference>
<evidence type="ECO:0000256" key="4">
    <source>
        <dbReference type="ARBA" id="ARBA00022737"/>
    </source>
</evidence>
<keyword evidence="5 6" id="KW-0472">Membrane</keyword>
<comment type="subcellular location">
    <subcellularLocation>
        <location evidence="1">Membrane</location>
        <topology evidence="1">Multi-pass membrane protein</topology>
    </subcellularLocation>
</comment>
<dbReference type="OrthoDB" id="1924968at2759"/>
<dbReference type="EMBL" id="CM035406">
    <property type="protein sequence ID" value="KAH7447946.1"/>
    <property type="molecule type" value="Genomic_DNA"/>
</dbReference>
<evidence type="ECO:0000256" key="6">
    <source>
        <dbReference type="PROSITE-ProRule" id="PRU00282"/>
    </source>
</evidence>
<reference evidence="8" key="1">
    <citation type="submission" date="2021-08" db="EMBL/GenBank/DDBJ databases">
        <title>WGS assembly of Ceratopteris richardii.</title>
        <authorList>
            <person name="Marchant D.B."/>
            <person name="Chen G."/>
            <person name="Jenkins J."/>
            <person name="Shu S."/>
            <person name="Leebens-Mack J."/>
            <person name="Grimwood J."/>
            <person name="Schmutz J."/>
            <person name="Soltis P."/>
            <person name="Soltis D."/>
            <person name="Chen Z.-H."/>
        </authorList>
    </citation>
    <scope>NUCLEOTIDE SEQUENCE</scope>
    <source>
        <strain evidence="8">Whitten #5841</strain>
        <tissue evidence="8">Leaf</tissue>
    </source>
</reference>
<comment type="similarity">
    <text evidence="7">Belongs to the mitochondrial carrier (TC 2.A.29) family.</text>
</comment>
<evidence type="ECO:0000313" key="8">
    <source>
        <dbReference type="EMBL" id="KAH7447946.1"/>
    </source>
</evidence>
<dbReference type="PROSITE" id="PS50920">
    <property type="entry name" value="SOLCAR"/>
    <property type="match status" value="3"/>
</dbReference>
<sequence length="305" mass="33262">MKLSVEDEKLVQAVVKDFVAGGVSGAISTVLFQPFDVVKTYMQGSKQWPPPGIRDSIRHIFACQGVTGLWAGTTPAIIRVGLGSGLYFAMLNPILSFLSVGNFTSSSTTENLHKQLPVYIVLAAGAFTRCATTAVVSPITVLKTRMEYQTVSGISYPNVLKAIEHISRTEGLKGLYSGLLPTILRDAPYSGLYLLLYSTTQRTISELQDVNGTAQMQVNFLAGAVSGATATIVTHPPDVIRAKLQLESAEHAGIFSIVHQVYKWNGVRGFFNGVVPRAGRRALYQAFSWTVYEELIQWFQNIIGK</sequence>
<dbReference type="InterPro" id="IPR023395">
    <property type="entry name" value="MCP_dom_sf"/>
</dbReference>
<keyword evidence="9" id="KW-1185">Reference proteome</keyword>
<keyword evidence="3 6" id="KW-0812">Transmembrane</keyword>
<dbReference type="AlphaFoldDB" id="A0A8T2VQL9"/>
<dbReference type="GO" id="GO:0016020">
    <property type="term" value="C:membrane"/>
    <property type="evidence" value="ECO:0007669"/>
    <property type="project" value="UniProtKB-SubCell"/>
</dbReference>
<evidence type="ECO:0000256" key="2">
    <source>
        <dbReference type="ARBA" id="ARBA00022448"/>
    </source>
</evidence>
<dbReference type="Pfam" id="PF00153">
    <property type="entry name" value="Mito_carr"/>
    <property type="match status" value="3"/>
</dbReference>
<dbReference type="GO" id="GO:0005739">
    <property type="term" value="C:mitochondrion"/>
    <property type="evidence" value="ECO:0007669"/>
    <property type="project" value="TreeGrafter"/>
</dbReference>
<evidence type="ECO:0000256" key="1">
    <source>
        <dbReference type="ARBA" id="ARBA00004141"/>
    </source>
</evidence>
<feature type="repeat" description="Solcar" evidence="6">
    <location>
        <begin position="12"/>
        <end position="97"/>
    </location>
</feature>
<keyword evidence="4" id="KW-0677">Repeat</keyword>
<evidence type="ECO:0000256" key="7">
    <source>
        <dbReference type="RuleBase" id="RU000488"/>
    </source>
</evidence>
<feature type="repeat" description="Solcar" evidence="6">
    <location>
        <begin position="116"/>
        <end position="203"/>
    </location>
</feature>
<gene>
    <name evidence="8" type="ORF">KP509_01G129100</name>
</gene>
<dbReference type="PANTHER" id="PTHR46181:SF3">
    <property type="entry name" value="MITOCHONDRIAL GLYCINE TRANSPORTER"/>
    <property type="match status" value="1"/>
</dbReference>
<evidence type="ECO:0000256" key="3">
    <source>
        <dbReference type="ARBA" id="ARBA00022692"/>
    </source>
</evidence>
<keyword evidence="2 7" id="KW-0813">Transport</keyword>
<name>A0A8T2VQL9_CERRI</name>
<dbReference type="InterPro" id="IPR018108">
    <property type="entry name" value="MCP_transmembrane"/>
</dbReference>